<gene>
    <name evidence="4" type="ORF">GLS40_05545</name>
</gene>
<dbReference type="GO" id="GO:0005509">
    <property type="term" value="F:calcium ion binding"/>
    <property type="evidence" value="ECO:0007669"/>
    <property type="project" value="InterPro"/>
</dbReference>
<dbReference type="PANTHER" id="PTHR38340:SF1">
    <property type="entry name" value="S-LAYER PROTEIN"/>
    <property type="match status" value="1"/>
</dbReference>
<dbReference type="Proteomes" id="UP000443843">
    <property type="component" value="Unassembled WGS sequence"/>
</dbReference>
<proteinExistence type="predicted"/>
<comment type="caution">
    <text evidence="4">The sequence shown here is derived from an EMBL/GenBank/DDBJ whole genome shotgun (WGS) entry which is preliminary data.</text>
</comment>
<dbReference type="RefSeq" id="WP_160381733.1">
    <property type="nucleotide sequence ID" value="NZ_WNXQ01000002.1"/>
</dbReference>
<accession>A0A844WBS9</accession>
<evidence type="ECO:0000313" key="4">
    <source>
        <dbReference type="EMBL" id="MWB77482.1"/>
    </source>
</evidence>
<dbReference type="EMBL" id="WNXQ01000002">
    <property type="protein sequence ID" value="MWB77482.1"/>
    <property type="molecule type" value="Genomic_DNA"/>
</dbReference>
<comment type="subcellular location">
    <subcellularLocation>
        <location evidence="1">Secreted</location>
    </subcellularLocation>
</comment>
<feature type="region of interest" description="Disordered" evidence="3">
    <location>
        <begin position="717"/>
        <end position="766"/>
    </location>
</feature>
<evidence type="ECO:0000256" key="3">
    <source>
        <dbReference type="SAM" id="MobiDB-lite"/>
    </source>
</evidence>
<dbReference type="GO" id="GO:0005576">
    <property type="term" value="C:extracellular region"/>
    <property type="evidence" value="ECO:0007669"/>
    <property type="project" value="UniProtKB-SubCell"/>
</dbReference>
<name>A0A844WBS9_9RHOB</name>
<dbReference type="Pfam" id="PF00353">
    <property type="entry name" value="HemolysinCabind"/>
    <property type="match status" value="12"/>
</dbReference>
<dbReference type="SUPFAM" id="SSF51120">
    <property type="entry name" value="beta-Roll"/>
    <property type="match status" value="7"/>
</dbReference>
<dbReference type="InterPro" id="IPR011049">
    <property type="entry name" value="Serralysin-like_metalloprot_C"/>
</dbReference>
<dbReference type="PRINTS" id="PR00313">
    <property type="entry name" value="CABNDNGRPT"/>
</dbReference>
<evidence type="ECO:0000256" key="2">
    <source>
        <dbReference type="ARBA" id="ARBA00022525"/>
    </source>
</evidence>
<organism evidence="4 5">
    <name type="scientific">Pseudooceanicola pacificus</name>
    <dbReference type="NCBI Taxonomy" id="2676438"/>
    <lineage>
        <taxon>Bacteria</taxon>
        <taxon>Pseudomonadati</taxon>
        <taxon>Pseudomonadota</taxon>
        <taxon>Alphaproteobacteria</taxon>
        <taxon>Rhodobacterales</taxon>
        <taxon>Paracoccaceae</taxon>
        <taxon>Pseudooceanicola</taxon>
    </lineage>
</organism>
<dbReference type="Gene3D" id="2.150.10.10">
    <property type="entry name" value="Serralysin-like metalloprotease, C-terminal"/>
    <property type="match status" value="11"/>
</dbReference>
<evidence type="ECO:0008006" key="6">
    <source>
        <dbReference type="Google" id="ProtNLM"/>
    </source>
</evidence>
<reference evidence="4 5" key="1">
    <citation type="submission" date="2019-11" db="EMBL/GenBank/DDBJ databases">
        <title>Pseudooceanicola pacifica sp. nov., isolated from deep-sea sediment of the Pacific Ocean.</title>
        <authorList>
            <person name="Lyu L."/>
        </authorList>
    </citation>
    <scope>NUCLEOTIDE SEQUENCE [LARGE SCALE GENOMIC DNA]</scope>
    <source>
        <strain evidence="4 5">216_PA32_1</strain>
    </source>
</reference>
<keyword evidence="2" id="KW-0964">Secreted</keyword>
<protein>
    <recommendedName>
        <fullName evidence="6">Ca2+-binding protein, RTX toxin-related</fullName>
    </recommendedName>
</protein>
<keyword evidence="5" id="KW-1185">Reference proteome</keyword>
<dbReference type="InterPro" id="IPR018511">
    <property type="entry name" value="Hemolysin-typ_Ca-bd_CS"/>
</dbReference>
<dbReference type="InterPro" id="IPR001343">
    <property type="entry name" value="Hemolysn_Ca-bd"/>
</dbReference>
<feature type="region of interest" description="Disordered" evidence="3">
    <location>
        <begin position="414"/>
        <end position="435"/>
    </location>
</feature>
<feature type="compositionally biased region" description="Low complexity" evidence="3">
    <location>
        <begin position="729"/>
        <end position="756"/>
    </location>
</feature>
<evidence type="ECO:0000256" key="1">
    <source>
        <dbReference type="ARBA" id="ARBA00004613"/>
    </source>
</evidence>
<sequence>MATPVEWLAPFVVNTGTADIPFSIEEPRIIGLSNGNILIAWEEGGTDGVESQDGTGIIGKIYDAEGNVVVDSFVMNVSSTEDDEGEFDVAATNDGGFILVYREPETVTSTELHWERFNAAGVNTHLQRFAIESVANDDLRDPQVVVDTLTNESYVTYTRNTGGDENIMAVRIGATGTVIAPEFEAGQNSNDFDRRSDVALLTNGNMVSVYEEEDAGGTSLEFQIRDSAGVQVGVTSSVSAGPASDPHVAGLAGGGFAVTWEQNSQVLTAVFNEVGGLVAAPFIVSGAVGSGQNEPEIVGLPDGGFVIIWDNDVSPFSIKARAFLANGAFDGNEVTVVEGAWSRPTVGVTGDGRILFAWDTGANIEASIWDPREGTIEGADYNSTPRNFVDTHVITSGTTDSVVNGGNLDEEIFGQAGDDSLNGNSGSDTIHGGAGNDTITGGLDVDSLMGDGGDDLFIQEDGAFTDNIDGGAEIDTLDASAVITAFEAISITVASDNTGTWTGFGGTLQFDNMERVIATQGDDTITSLDGGLIFIDGQDGNDSITGGSGAERILGGIGNDTIAGGGGADTIIGGDGNDLIIFNAANDNSTLDSVDGGIGVDTIRLQGAGIFDFSDVSIDFASIDVFQFTAGAMTLRLSAGELDAANEILPDVLIDGADGSGTDLIEISMDYVELLNINGWQFQDWDNFESEHITIFGDGSNEDIVGTNVRDSIVGDAGNDTLAGRSGDDTLLGGDGNDTLDGGNDNDSLSGGNDNDTLNGGAGNDTLEGDAGIDSLIGANGNDELHGGAGGDFLNGGADIDMLFGDSGEDTLVGGSGADLLDGGGNGDIASYETAGAAVQVSLANPGVNTGDAAGDTFISIEGLRGSQFDDTLTGDNTENVIEGGNGGDSLFGAGGNDTLDGGSGLDFLQGGGGDDSLIGGDNNDTLQGGAGADALLGGAGIDLATYEDATAGVLADLQFPNANTGFAAGDTFGSIENLNGSSFDDNLRGNTGDNRIRGLDGGDQIFGRAGNDTLFGEAGNDFLFGGINDDELNGGADNDVLNGGTGGDALNGGAGIDRAVYDDATAGVVANLTNSALNTGDAAGDTYSSIENLTGSNFNDTLSGDGADNEIRGLSGNDTINGLGGNDTLFGEAGNDSLLGGIGSDDLRGGADDDVLVGGDGGDILNGGGGIDRADYSDSALGVIADLQFSALNTGFAAGDTYVGIENLSGTNATDNLRGDTGDNLIRGLGGDDQIQGRNGADTLFGEGGVDFLFGGLLDDELFGGSEDDVLTGGSGADLLNGGSGIDRAMYNDSAAGLTVNMANAALNTGIAAGDTFISVENLTGSEFADVLRGDTGANDIRGLGGFDLITGAAGNDSLFGQDGNDTLEGGADADDLRGGAGDDDLIGGVGADILFGGGGADNFIFDVLDGVADTVGDFVLGTDMVGLDSSVMTSLTPGALPAGQFATGSAADANDFIIYQVASGRLFYDDNGNGAGGLTLLAEFTGAPALTAADFFVF</sequence>
<dbReference type="PANTHER" id="PTHR38340">
    <property type="entry name" value="S-LAYER PROTEIN"/>
    <property type="match status" value="1"/>
</dbReference>
<dbReference type="InterPro" id="IPR050557">
    <property type="entry name" value="RTX_toxin/Mannuronan_C5-epim"/>
</dbReference>
<dbReference type="PROSITE" id="PS00330">
    <property type="entry name" value="HEMOLYSIN_CALCIUM"/>
    <property type="match status" value="14"/>
</dbReference>
<evidence type="ECO:0000313" key="5">
    <source>
        <dbReference type="Proteomes" id="UP000443843"/>
    </source>
</evidence>